<sequence length="543" mass="57038">MGVHAAAQAWRALSREAEAADTRHRHQVNGPLRHAQWQGRDADSAFHTMERTEQILEVVRVEAEAAALILETVADRMDQARTNLLNALRRADEWGLPVSPDGAVGLPPQSAPQHHDPDPGADALMLLRSQLQARIDAAVAGAREAAEQGAQALGRLDADILTAPRTFGAAAESARDAADVAKDLGLVAPAVPENTDPRQAAAWWAALTPDQQQSLSALHPEEIGRLDGLPSAVRDRANRLLLEQQSDALHVGAPDGAGPTYGEYSRRENALRALKDRLDGADGDPEDRQLYLLALDPRGDGRAVVATGDPDTADHTAVLVPGTGTTLAGMPGQIDRAAALRTEAARAAGPGSRVSVISWLGYDAPELDASMATTDRAEQGAADMRRFTEGVRTAQGDRHGHLTVIGHSYGTTAVGIAARGGDGLRADDIIGVASPGMGTDRAEKLHIDPAHVWLGTAPDDMISNAAGLTLGPDPARAEFGGRTFGVDTHGHSGYWDPDSQSLANQGRIIAGLQPAPTPAPPTAPLAPHDESAAPDHRRPRTAG</sequence>
<name>A0ABW2FQV8_9ACTN</name>
<dbReference type="GO" id="GO:0016787">
    <property type="term" value="F:hydrolase activity"/>
    <property type="evidence" value="ECO:0007669"/>
    <property type="project" value="UniProtKB-KW"/>
</dbReference>
<protein>
    <submittedName>
        <fullName evidence="3">Alpha/beta hydrolase</fullName>
    </submittedName>
</protein>
<feature type="domain" description="DUF1023" evidence="2">
    <location>
        <begin position="296"/>
        <end position="468"/>
    </location>
</feature>
<gene>
    <name evidence="3" type="ORF">ACFQMG_08895</name>
</gene>
<feature type="region of interest" description="Disordered" evidence="1">
    <location>
        <begin position="18"/>
        <end position="39"/>
    </location>
</feature>
<feature type="region of interest" description="Disordered" evidence="1">
    <location>
        <begin position="99"/>
        <end position="119"/>
    </location>
</feature>
<reference evidence="4" key="1">
    <citation type="journal article" date="2019" name="Int. J. Syst. Evol. Microbiol.">
        <title>The Global Catalogue of Microorganisms (GCM) 10K type strain sequencing project: providing services to taxonomists for standard genome sequencing and annotation.</title>
        <authorList>
            <consortium name="The Broad Institute Genomics Platform"/>
            <consortium name="The Broad Institute Genome Sequencing Center for Infectious Disease"/>
            <person name="Wu L."/>
            <person name="Ma J."/>
        </authorList>
    </citation>
    <scope>NUCLEOTIDE SEQUENCE [LARGE SCALE GENOMIC DNA]</scope>
    <source>
        <strain evidence="4">CGMCC 1.12859</strain>
    </source>
</reference>
<accession>A0ABW2FQV8</accession>
<dbReference type="InterPro" id="IPR029058">
    <property type="entry name" value="AB_hydrolase_fold"/>
</dbReference>
<feature type="region of interest" description="Disordered" evidence="1">
    <location>
        <begin position="498"/>
        <end position="543"/>
    </location>
</feature>
<dbReference type="Proteomes" id="UP001596435">
    <property type="component" value="Unassembled WGS sequence"/>
</dbReference>
<keyword evidence="3" id="KW-0378">Hydrolase</keyword>
<dbReference type="InterPro" id="IPR010427">
    <property type="entry name" value="DUF1023"/>
</dbReference>
<feature type="compositionally biased region" description="Basic and acidic residues" evidence="1">
    <location>
        <begin position="527"/>
        <end position="536"/>
    </location>
</feature>
<organism evidence="3 4">
    <name type="scientific">Kitasatospora paranensis</name>
    <dbReference type="NCBI Taxonomy" id="258053"/>
    <lineage>
        <taxon>Bacteria</taxon>
        <taxon>Bacillati</taxon>
        <taxon>Actinomycetota</taxon>
        <taxon>Actinomycetes</taxon>
        <taxon>Kitasatosporales</taxon>
        <taxon>Streptomycetaceae</taxon>
        <taxon>Kitasatospora</taxon>
    </lineage>
</organism>
<dbReference type="EMBL" id="JBHTAJ010000013">
    <property type="protein sequence ID" value="MFC7179679.1"/>
    <property type="molecule type" value="Genomic_DNA"/>
</dbReference>
<evidence type="ECO:0000313" key="4">
    <source>
        <dbReference type="Proteomes" id="UP001596435"/>
    </source>
</evidence>
<dbReference type="SUPFAM" id="SSF53474">
    <property type="entry name" value="alpha/beta-Hydrolases"/>
    <property type="match status" value="1"/>
</dbReference>
<keyword evidence="4" id="KW-1185">Reference proteome</keyword>
<evidence type="ECO:0000256" key="1">
    <source>
        <dbReference type="SAM" id="MobiDB-lite"/>
    </source>
</evidence>
<proteinExistence type="predicted"/>
<dbReference type="RefSeq" id="WP_380230831.1">
    <property type="nucleotide sequence ID" value="NZ_JBHSVH010000002.1"/>
</dbReference>
<evidence type="ECO:0000259" key="2">
    <source>
        <dbReference type="Pfam" id="PF06259"/>
    </source>
</evidence>
<comment type="caution">
    <text evidence="3">The sequence shown here is derived from an EMBL/GenBank/DDBJ whole genome shotgun (WGS) entry which is preliminary data.</text>
</comment>
<evidence type="ECO:0000313" key="3">
    <source>
        <dbReference type="EMBL" id="MFC7179679.1"/>
    </source>
</evidence>
<feature type="compositionally biased region" description="Pro residues" evidence="1">
    <location>
        <begin position="515"/>
        <end position="524"/>
    </location>
</feature>
<dbReference type="Pfam" id="PF06259">
    <property type="entry name" value="Abhydrolase_8"/>
    <property type="match status" value="1"/>
</dbReference>